<dbReference type="RefSeq" id="WP_153735391.1">
    <property type="nucleotide sequence ID" value="NZ_WJNG01000002.1"/>
</dbReference>
<reference evidence="2" key="1">
    <citation type="submission" date="2019-11" db="EMBL/GenBank/DDBJ databases">
        <authorList>
            <person name="Li J."/>
        </authorList>
    </citation>
    <scope>NUCLEOTIDE SEQUENCE</scope>
    <source>
        <strain evidence="2">B6B</strain>
    </source>
</reference>
<evidence type="ECO:0000313" key="2">
    <source>
        <dbReference type="EMBL" id="MRH41767.1"/>
    </source>
</evidence>
<name>A0A6A8DFX7_9BACI</name>
<feature type="transmembrane region" description="Helical" evidence="1">
    <location>
        <begin position="12"/>
        <end position="30"/>
    </location>
</feature>
<organism evidence="2 3">
    <name type="scientific">Aquibacillus halophilus</name>
    <dbReference type="NCBI Taxonomy" id="930132"/>
    <lineage>
        <taxon>Bacteria</taxon>
        <taxon>Bacillati</taxon>
        <taxon>Bacillota</taxon>
        <taxon>Bacilli</taxon>
        <taxon>Bacillales</taxon>
        <taxon>Bacillaceae</taxon>
        <taxon>Aquibacillus</taxon>
    </lineage>
</organism>
<dbReference type="AlphaFoldDB" id="A0A6A8DFX7"/>
<dbReference type="Proteomes" id="UP000799092">
    <property type="component" value="Unassembled WGS sequence"/>
</dbReference>
<dbReference type="EMBL" id="WJNG01000002">
    <property type="protein sequence ID" value="MRH41767.1"/>
    <property type="molecule type" value="Genomic_DNA"/>
</dbReference>
<dbReference type="OrthoDB" id="9946202at2"/>
<keyword evidence="1" id="KW-0812">Transmembrane</keyword>
<accession>A0A6A8DFX7</accession>
<keyword evidence="1" id="KW-0472">Membrane</keyword>
<sequence length="107" mass="12105">MSTVKKKKFDIKVFILIALPLSILILILILPELNIQSDLEKNIIEPYLNTVIDGDYEIENIAENMHPVSGVSGDVYDVYISEDGSRGAYQVIIEDDKVVSFKRKEGY</sequence>
<keyword evidence="3" id="KW-1185">Reference proteome</keyword>
<proteinExistence type="predicted"/>
<evidence type="ECO:0000313" key="3">
    <source>
        <dbReference type="Proteomes" id="UP000799092"/>
    </source>
</evidence>
<keyword evidence="1" id="KW-1133">Transmembrane helix</keyword>
<evidence type="ECO:0000256" key="1">
    <source>
        <dbReference type="SAM" id="Phobius"/>
    </source>
</evidence>
<protein>
    <submittedName>
        <fullName evidence="2">Uncharacterized protein</fullName>
    </submittedName>
</protein>
<gene>
    <name evidence="2" type="ORF">GH741_03650</name>
</gene>
<comment type="caution">
    <text evidence="2">The sequence shown here is derived from an EMBL/GenBank/DDBJ whole genome shotgun (WGS) entry which is preliminary data.</text>
</comment>